<dbReference type="EMBL" id="JABSTQ010011517">
    <property type="protein sequence ID" value="KAG0410468.1"/>
    <property type="molecule type" value="Genomic_DNA"/>
</dbReference>
<evidence type="ECO:0000313" key="1">
    <source>
        <dbReference type="EMBL" id="KAG0410468.1"/>
    </source>
</evidence>
<accession>A0AC60NTJ9</accession>
<proteinExistence type="predicted"/>
<protein>
    <submittedName>
        <fullName evidence="1">Uncharacterized protein</fullName>
    </submittedName>
</protein>
<keyword evidence="2" id="KW-1185">Reference proteome</keyword>
<sequence>MKNVKTSIRWIPGHEGIKGNEIVNAAARELHRSNLCCSGLTTSHPSLGKNTGEQENPRPGIYDPIRAIDVAKNAIKKRLAHKKKEAEYGMPSGFKRYETVRLRRLQAGSAITPSVLKRWEDKKKARQNPDFVPEPYQSKYCKEHTPADIQHLMWECKHHNEARHATLDQLKPQDRPPTSGSSRTGGKNKRGKCGSTRERAVPGHAEPTPPSLRQTQRNTTLACADHGRTAPRQQGKAPDKEERNHTKVLHEGSRGEGVNVLGKLSTCRLPHPGLAPMAVHPCTAPHHAPRGKCREEVLAKGFCSASSLAL</sequence>
<gene>
    <name evidence="1" type="ORF">HPB47_012391</name>
</gene>
<dbReference type="Proteomes" id="UP000805193">
    <property type="component" value="Unassembled WGS sequence"/>
</dbReference>
<evidence type="ECO:0000313" key="2">
    <source>
        <dbReference type="Proteomes" id="UP000805193"/>
    </source>
</evidence>
<name>A0AC60NTJ9_IXOPE</name>
<reference evidence="1 2" key="1">
    <citation type="journal article" date="2020" name="Cell">
        <title>Large-Scale Comparative Analyses of Tick Genomes Elucidate Their Genetic Diversity and Vector Capacities.</title>
        <authorList>
            <consortium name="Tick Genome and Microbiome Consortium (TIGMIC)"/>
            <person name="Jia N."/>
            <person name="Wang J."/>
            <person name="Shi W."/>
            <person name="Du L."/>
            <person name="Sun Y."/>
            <person name="Zhan W."/>
            <person name="Jiang J.F."/>
            <person name="Wang Q."/>
            <person name="Zhang B."/>
            <person name="Ji P."/>
            <person name="Bell-Sakyi L."/>
            <person name="Cui X.M."/>
            <person name="Yuan T.T."/>
            <person name="Jiang B.G."/>
            <person name="Yang W.F."/>
            <person name="Lam T.T."/>
            <person name="Chang Q.C."/>
            <person name="Ding S.J."/>
            <person name="Wang X.J."/>
            <person name="Zhu J.G."/>
            <person name="Ruan X.D."/>
            <person name="Zhao L."/>
            <person name="Wei J.T."/>
            <person name="Ye R.Z."/>
            <person name="Que T.C."/>
            <person name="Du C.H."/>
            <person name="Zhou Y.H."/>
            <person name="Cheng J.X."/>
            <person name="Dai P.F."/>
            <person name="Guo W.B."/>
            <person name="Han X.H."/>
            <person name="Huang E.J."/>
            <person name="Li L.F."/>
            <person name="Wei W."/>
            <person name="Gao Y.C."/>
            <person name="Liu J.Z."/>
            <person name="Shao H.Z."/>
            <person name="Wang X."/>
            <person name="Wang C.C."/>
            <person name="Yang T.C."/>
            <person name="Huo Q.B."/>
            <person name="Li W."/>
            <person name="Chen H.Y."/>
            <person name="Chen S.E."/>
            <person name="Zhou L.G."/>
            <person name="Ni X.B."/>
            <person name="Tian J.H."/>
            <person name="Sheng Y."/>
            <person name="Liu T."/>
            <person name="Pan Y.S."/>
            <person name="Xia L.Y."/>
            <person name="Li J."/>
            <person name="Zhao F."/>
            <person name="Cao W.C."/>
        </authorList>
    </citation>
    <scope>NUCLEOTIDE SEQUENCE [LARGE SCALE GENOMIC DNA]</scope>
    <source>
        <strain evidence="1">Iper-2018</strain>
    </source>
</reference>
<comment type="caution">
    <text evidence="1">The sequence shown here is derived from an EMBL/GenBank/DDBJ whole genome shotgun (WGS) entry which is preliminary data.</text>
</comment>
<organism evidence="1 2">
    <name type="scientific">Ixodes persulcatus</name>
    <name type="common">Taiga tick</name>
    <dbReference type="NCBI Taxonomy" id="34615"/>
    <lineage>
        <taxon>Eukaryota</taxon>
        <taxon>Metazoa</taxon>
        <taxon>Ecdysozoa</taxon>
        <taxon>Arthropoda</taxon>
        <taxon>Chelicerata</taxon>
        <taxon>Arachnida</taxon>
        <taxon>Acari</taxon>
        <taxon>Parasitiformes</taxon>
        <taxon>Ixodida</taxon>
        <taxon>Ixodoidea</taxon>
        <taxon>Ixodidae</taxon>
        <taxon>Ixodinae</taxon>
        <taxon>Ixodes</taxon>
    </lineage>
</organism>